<name>A0A7W3STP9_9BACL</name>
<sequence length="539" mass="59818">MWVHTVYHIARADLYERIRRFSFLITLGLTMLVAYFFVPPLEAGYVTLHMGDHYRGIYNSAWVGGSVALSITMFLSLFGFYLVKNSILRDHQTRVGYIIASTTVKKLHYLLGKAISNFIVLSIIVGVVMIMALIMQLTRGEVVAVELWPLVSPFLLVTLPMMSVIAALAVLFESRMALIGGLGNVIYFIIFILFNTIPSLTSLGTAVVTSDMTDEFSKLQQGFNGSYGIGVLFPEVPIERFEWQGVNWTGELVLRQLSIFLVALGIVVVATLLFRRFQESNEKSLGMKGKSSKDGMDSVEKKSNAEMESGWDGLSGFSQGSPSLVRASELTKVKVRIQFLPLVRAELRLMMKSASLGWYAIAGILSVLCLVMPAKLSSQWLIWPLLWIWPLLLWSGMGNREARYQSKYLVVSSPRYVIRQLSAVWVAGVILTLIIDLGMLIRFVIEGDYQHLILAIISAILIPSLALASGVLTGTSRTFEVLYMIIWYLGPLNKTAVLDFLGGADGGLNVGIMSLVYVLASLGLLILAYAFRSRLLQHS</sequence>
<evidence type="ECO:0000313" key="2">
    <source>
        <dbReference type="EMBL" id="MBA9085823.1"/>
    </source>
</evidence>
<feature type="transmembrane region" description="Helical" evidence="1">
    <location>
        <begin position="510"/>
        <end position="531"/>
    </location>
</feature>
<feature type="transmembrane region" description="Helical" evidence="1">
    <location>
        <begin position="184"/>
        <end position="208"/>
    </location>
</feature>
<feature type="transmembrane region" description="Helical" evidence="1">
    <location>
        <begin position="356"/>
        <end position="374"/>
    </location>
</feature>
<feature type="transmembrane region" description="Helical" evidence="1">
    <location>
        <begin position="253"/>
        <end position="274"/>
    </location>
</feature>
<dbReference type="AlphaFoldDB" id="A0A7W3STP9"/>
<keyword evidence="1" id="KW-0812">Transmembrane</keyword>
<evidence type="ECO:0000313" key="3">
    <source>
        <dbReference type="Proteomes" id="UP000567067"/>
    </source>
</evidence>
<dbReference type="Proteomes" id="UP000567067">
    <property type="component" value="Unassembled WGS sequence"/>
</dbReference>
<accession>A0A7W3STP9</accession>
<feature type="transmembrane region" description="Helical" evidence="1">
    <location>
        <begin position="61"/>
        <end position="83"/>
    </location>
</feature>
<keyword evidence="1" id="KW-1133">Transmembrane helix</keyword>
<protein>
    <submittedName>
        <fullName evidence="2">Uncharacterized protein</fullName>
    </submittedName>
</protein>
<feature type="transmembrane region" description="Helical" evidence="1">
    <location>
        <begin position="451"/>
        <end position="474"/>
    </location>
</feature>
<keyword evidence="1" id="KW-0472">Membrane</keyword>
<feature type="transmembrane region" description="Helical" evidence="1">
    <location>
        <begin position="380"/>
        <end position="397"/>
    </location>
</feature>
<dbReference type="EMBL" id="JACJIP010000013">
    <property type="protein sequence ID" value="MBA9085823.1"/>
    <property type="molecule type" value="Genomic_DNA"/>
</dbReference>
<keyword evidence="3" id="KW-1185">Reference proteome</keyword>
<organism evidence="2 3">
    <name type="scientific">Fontibacillus solani</name>
    <dbReference type="NCBI Taxonomy" id="1572857"/>
    <lineage>
        <taxon>Bacteria</taxon>
        <taxon>Bacillati</taxon>
        <taxon>Bacillota</taxon>
        <taxon>Bacilli</taxon>
        <taxon>Bacillales</taxon>
        <taxon>Paenibacillaceae</taxon>
        <taxon>Fontibacillus</taxon>
    </lineage>
</organism>
<feature type="transmembrane region" description="Helical" evidence="1">
    <location>
        <begin position="423"/>
        <end position="445"/>
    </location>
</feature>
<feature type="transmembrane region" description="Helical" evidence="1">
    <location>
        <begin position="21"/>
        <end position="41"/>
    </location>
</feature>
<feature type="transmembrane region" description="Helical" evidence="1">
    <location>
        <begin position="481"/>
        <end position="504"/>
    </location>
</feature>
<dbReference type="RefSeq" id="WP_182535626.1">
    <property type="nucleotide sequence ID" value="NZ_JACJIP010000013.1"/>
</dbReference>
<comment type="caution">
    <text evidence="2">The sequence shown here is derived from an EMBL/GenBank/DDBJ whole genome shotgun (WGS) entry which is preliminary data.</text>
</comment>
<proteinExistence type="predicted"/>
<reference evidence="2 3" key="1">
    <citation type="submission" date="2020-08" db="EMBL/GenBank/DDBJ databases">
        <title>Genomic Encyclopedia of Type Strains, Phase III (KMG-III): the genomes of soil and plant-associated and newly described type strains.</title>
        <authorList>
            <person name="Whitman W."/>
        </authorList>
    </citation>
    <scope>NUCLEOTIDE SEQUENCE [LARGE SCALE GENOMIC DNA]</scope>
    <source>
        <strain evidence="2 3">CECT 8693</strain>
    </source>
</reference>
<gene>
    <name evidence="2" type="ORF">FHR92_002290</name>
</gene>
<evidence type="ECO:0000256" key="1">
    <source>
        <dbReference type="SAM" id="Phobius"/>
    </source>
</evidence>
<feature type="transmembrane region" description="Helical" evidence="1">
    <location>
        <begin position="147"/>
        <end position="172"/>
    </location>
</feature>
<feature type="transmembrane region" description="Helical" evidence="1">
    <location>
        <begin position="115"/>
        <end position="135"/>
    </location>
</feature>